<proteinExistence type="predicted"/>
<name>A0A8S5M6G0_9CAUD</name>
<reference evidence="1" key="1">
    <citation type="journal article" date="2021" name="Proc. Natl. Acad. Sci. U.S.A.">
        <title>A Catalog of Tens of Thousands of Viruses from Human Metagenomes Reveals Hidden Associations with Chronic Diseases.</title>
        <authorList>
            <person name="Tisza M.J."/>
            <person name="Buck C.B."/>
        </authorList>
    </citation>
    <scope>NUCLEOTIDE SEQUENCE</scope>
    <source>
        <strain evidence="1">CtCL221</strain>
    </source>
</reference>
<organism evidence="1">
    <name type="scientific">Myoviridae sp. ctCL221</name>
    <dbReference type="NCBI Taxonomy" id="2826630"/>
    <lineage>
        <taxon>Viruses</taxon>
        <taxon>Duplodnaviria</taxon>
        <taxon>Heunggongvirae</taxon>
        <taxon>Uroviricota</taxon>
        <taxon>Caudoviricetes</taxon>
    </lineage>
</organism>
<protein>
    <submittedName>
        <fullName evidence="1">SRI (Set2 Rpb1 interacting) domain</fullName>
    </submittedName>
</protein>
<accession>A0A8S5M6G0</accession>
<evidence type="ECO:0000313" key="1">
    <source>
        <dbReference type="EMBL" id="DAD77796.1"/>
    </source>
</evidence>
<dbReference type="EMBL" id="BK014833">
    <property type="protein sequence ID" value="DAD77796.1"/>
    <property type="molecule type" value="Genomic_DNA"/>
</dbReference>
<sequence length="35" mass="4225">MEKELKVNVVNPLTEEQKQKTKEVIEKYLESIYSR</sequence>